<evidence type="ECO:0000256" key="3">
    <source>
        <dbReference type="ARBA" id="ARBA00022980"/>
    </source>
</evidence>
<dbReference type="EMBL" id="JADXDR010000043">
    <property type="protein sequence ID" value="KAI7843133.1"/>
    <property type="molecule type" value="Genomic_DNA"/>
</dbReference>
<dbReference type="PANTHER" id="PTHR35108">
    <property type="entry name" value="30S RIBOSOMAL PROTEIN 3, CHLOROPLASTIC"/>
    <property type="match status" value="1"/>
</dbReference>
<dbReference type="AlphaFoldDB" id="A0AAD5DVF3"/>
<keyword evidence="4" id="KW-0687">Ribonucleoprotein</keyword>
<dbReference type="Proteomes" id="UP001205105">
    <property type="component" value="Unassembled WGS sequence"/>
</dbReference>
<dbReference type="PANTHER" id="PTHR35108:SF1">
    <property type="entry name" value="OS04G0461100 PROTEIN"/>
    <property type="match status" value="1"/>
</dbReference>
<evidence type="ECO:0000256" key="6">
    <source>
        <dbReference type="SAM" id="MobiDB-lite"/>
    </source>
</evidence>
<dbReference type="GO" id="GO:0005840">
    <property type="term" value="C:ribosome"/>
    <property type="evidence" value="ECO:0007669"/>
    <property type="project" value="UniProtKB-KW"/>
</dbReference>
<feature type="region of interest" description="Disordered" evidence="6">
    <location>
        <begin position="49"/>
        <end position="71"/>
    </location>
</feature>
<reference evidence="7" key="1">
    <citation type="submission" date="2020-11" db="EMBL/GenBank/DDBJ databases">
        <title>Chlorella ohadii genome sequencing and assembly.</title>
        <authorList>
            <person name="Murik O."/>
            <person name="Treves H."/>
            <person name="Kedem I."/>
            <person name="Shotland Y."/>
            <person name="Kaplan A."/>
        </authorList>
    </citation>
    <scope>NUCLEOTIDE SEQUENCE</scope>
    <source>
        <strain evidence="7">1</strain>
    </source>
</reference>
<accession>A0AAD5DVF3</accession>
<dbReference type="GO" id="GO:0006412">
    <property type="term" value="P:translation"/>
    <property type="evidence" value="ECO:0007669"/>
    <property type="project" value="InterPro"/>
</dbReference>
<keyword evidence="8" id="KW-1185">Reference proteome</keyword>
<evidence type="ECO:0000313" key="8">
    <source>
        <dbReference type="Proteomes" id="UP001205105"/>
    </source>
</evidence>
<evidence type="ECO:0000256" key="4">
    <source>
        <dbReference type="ARBA" id="ARBA00023274"/>
    </source>
</evidence>
<protein>
    <recommendedName>
        <fullName evidence="5">30S ribosomal protein 3, chloroplastic</fullName>
    </recommendedName>
</protein>
<evidence type="ECO:0000256" key="1">
    <source>
        <dbReference type="ARBA" id="ARBA00008561"/>
    </source>
</evidence>
<feature type="compositionally biased region" description="Acidic residues" evidence="6">
    <location>
        <begin position="52"/>
        <end position="70"/>
    </location>
</feature>
<gene>
    <name evidence="7" type="ORF">COHA_003304</name>
</gene>
<dbReference type="Gene3D" id="3.30.390.140">
    <property type="match status" value="1"/>
</dbReference>
<dbReference type="GO" id="GO:1990904">
    <property type="term" value="C:ribonucleoprotein complex"/>
    <property type="evidence" value="ECO:0007669"/>
    <property type="project" value="UniProtKB-KW"/>
</dbReference>
<keyword evidence="3" id="KW-0689">Ribosomal protein</keyword>
<sequence length="190" mass="21169">MSSALVLARAAARPAVAVRAARPRQQAAARAPARALYFHSRQSVIAAAAEAEAAEEEEEIEEEFEDEEEAVPSSTFAEKLAKLQAAEGGSAPPAEFSLNFLWLDKNIAVAVDQVFGQGQRSPVTEYFFWPRKDAWEELKASLDTRSWIGEREKVLLLNQCTEVINYWQDENKHSLEEARKAFPNAKFQGS</sequence>
<dbReference type="InterPro" id="IPR006924">
    <property type="entry name" value="Ribosomal_cS23-like"/>
</dbReference>
<evidence type="ECO:0000256" key="5">
    <source>
        <dbReference type="ARBA" id="ARBA00035379"/>
    </source>
</evidence>
<evidence type="ECO:0000256" key="2">
    <source>
        <dbReference type="ARBA" id="ARBA00011458"/>
    </source>
</evidence>
<dbReference type="Pfam" id="PF04839">
    <property type="entry name" value="PSRP-3_Ycf65"/>
    <property type="match status" value="1"/>
</dbReference>
<organism evidence="7 8">
    <name type="scientific">Chlorella ohadii</name>
    <dbReference type="NCBI Taxonomy" id="2649997"/>
    <lineage>
        <taxon>Eukaryota</taxon>
        <taxon>Viridiplantae</taxon>
        <taxon>Chlorophyta</taxon>
        <taxon>core chlorophytes</taxon>
        <taxon>Trebouxiophyceae</taxon>
        <taxon>Chlorellales</taxon>
        <taxon>Chlorellaceae</taxon>
        <taxon>Chlorella clade</taxon>
        <taxon>Chlorella</taxon>
    </lineage>
</organism>
<dbReference type="InterPro" id="IPR038447">
    <property type="entry name" value="PSRP-3/Ycf65_sf"/>
</dbReference>
<dbReference type="GO" id="GO:0003735">
    <property type="term" value="F:structural constituent of ribosome"/>
    <property type="evidence" value="ECO:0007669"/>
    <property type="project" value="InterPro"/>
</dbReference>
<comment type="caution">
    <text evidence="7">The sequence shown here is derived from an EMBL/GenBank/DDBJ whole genome shotgun (WGS) entry which is preliminary data.</text>
</comment>
<name>A0AAD5DVF3_9CHLO</name>
<evidence type="ECO:0000313" key="7">
    <source>
        <dbReference type="EMBL" id="KAI7843133.1"/>
    </source>
</evidence>
<comment type="subunit">
    <text evidence="2">Part of the 30S ribosomal subunit.</text>
</comment>
<proteinExistence type="inferred from homology"/>
<comment type="similarity">
    <text evidence="1">Belongs to the chloroplast-specific ribosomal protein cS23 family.</text>
</comment>